<name>A0AAV5KT91_9ROSI</name>
<proteinExistence type="predicted"/>
<organism evidence="2 3">
    <name type="scientific">Rubroshorea leprosula</name>
    <dbReference type="NCBI Taxonomy" id="152421"/>
    <lineage>
        <taxon>Eukaryota</taxon>
        <taxon>Viridiplantae</taxon>
        <taxon>Streptophyta</taxon>
        <taxon>Embryophyta</taxon>
        <taxon>Tracheophyta</taxon>
        <taxon>Spermatophyta</taxon>
        <taxon>Magnoliopsida</taxon>
        <taxon>eudicotyledons</taxon>
        <taxon>Gunneridae</taxon>
        <taxon>Pentapetalae</taxon>
        <taxon>rosids</taxon>
        <taxon>malvids</taxon>
        <taxon>Malvales</taxon>
        <taxon>Dipterocarpaceae</taxon>
        <taxon>Rubroshorea</taxon>
    </lineage>
</organism>
<dbReference type="Proteomes" id="UP001054252">
    <property type="component" value="Unassembled WGS sequence"/>
</dbReference>
<evidence type="ECO:0000313" key="2">
    <source>
        <dbReference type="EMBL" id="GKV27683.1"/>
    </source>
</evidence>
<evidence type="ECO:0000256" key="1">
    <source>
        <dbReference type="SAM" id="SignalP"/>
    </source>
</evidence>
<keyword evidence="1" id="KW-0732">Signal</keyword>
<reference evidence="2 3" key="1">
    <citation type="journal article" date="2021" name="Commun. Biol.">
        <title>The genome of Shorea leprosula (Dipterocarpaceae) highlights the ecological relevance of drought in aseasonal tropical rainforests.</title>
        <authorList>
            <person name="Ng K.K.S."/>
            <person name="Kobayashi M.J."/>
            <person name="Fawcett J.A."/>
            <person name="Hatakeyama M."/>
            <person name="Paape T."/>
            <person name="Ng C.H."/>
            <person name="Ang C.C."/>
            <person name="Tnah L.H."/>
            <person name="Lee C.T."/>
            <person name="Nishiyama T."/>
            <person name="Sese J."/>
            <person name="O'Brien M.J."/>
            <person name="Copetti D."/>
            <person name="Mohd Noor M.I."/>
            <person name="Ong R.C."/>
            <person name="Putra M."/>
            <person name="Sireger I.Z."/>
            <person name="Indrioko S."/>
            <person name="Kosugi Y."/>
            <person name="Izuno A."/>
            <person name="Isagi Y."/>
            <person name="Lee S.L."/>
            <person name="Shimizu K.K."/>
        </authorList>
    </citation>
    <scope>NUCLEOTIDE SEQUENCE [LARGE SCALE GENOMIC DNA]</scope>
    <source>
        <strain evidence="2">214</strain>
    </source>
</reference>
<protein>
    <submittedName>
        <fullName evidence="2">Uncharacterized protein</fullName>
    </submittedName>
</protein>
<sequence>MFIILWSSHQLMFLCNLRLWFSFVNRDHNDANLTLVLLHVTF</sequence>
<dbReference type="AlphaFoldDB" id="A0AAV5KT91"/>
<comment type="caution">
    <text evidence="2">The sequence shown here is derived from an EMBL/GenBank/DDBJ whole genome shotgun (WGS) entry which is preliminary data.</text>
</comment>
<feature type="chain" id="PRO_5043562808" evidence="1">
    <location>
        <begin position="27"/>
        <end position="42"/>
    </location>
</feature>
<dbReference type="EMBL" id="BPVZ01000076">
    <property type="protein sequence ID" value="GKV27683.1"/>
    <property type="molecule type" value="Genomic_DNA"/>
</dbReference>
<evidence type="ECO:0000313" key="3">
    <source>
        <dbReference type="Proteomes" id="UP001054252"/>
    </source>
</evidence>
<feature type="signal peptide" evidence="1">
    <location>
        <begin position="1"/>
        <end position="26"/>
    </location>
</feature>
<accession>A0AAV5KT91</accession>
<gene>
    <name evidence="2" type="ORF">SLEP1_g36821</name>
</gene>
<keyword evidence="3" id="KW-1185">Reference proteome</keyword>